<protein>
    <recommendedName>
        <fullName evidence="5">EH domain-containing protein</fullName>
    </recommendedName>
</protein>
<evidence type="ECO:0000313" key="9">
    <source>
        <dbReference type="Proteomes" id="UP000479691"/>
    </source>
</evidence>
<evidence type="ECO:0000313" key="7">
    <source>
        <dbReference type="EMBL" id="KAF3197250.1"/>
    </source>
</evidence>
<feature type="repeat" description="ANK" evidence="3">
    <location>
        <begin position="678"/>
        <end position="710"/>
    </location>
</feature>
<dbReference type="Gene3D" id="1.10.238.10">
    <property type="entry name" value="EF-hand"/>
    <property type="match status" value="1"/>
</dbReference>
<dbReference type="EMBL" id="WIWT01000171">
    <property type="protein sequence ID" value="KAF3197250.1"/>
    <property type="molecule type" value="Genomic_DNA"/>
</dbReference>
<dbReference type="OrthoDB" id="20872at2759"/>
<dbReference type="AlphaFoldDB" id="A0A6G1LSE9"/>
<feature type="region of interest" description="Disordered" evidence="4">
    <location>
        <begin position="143"/>
        <end position="180"/>
    </location>
</feature>
<dbReference type="PRINTS" id="PR01415">
    <property type="entry name" value="ANKYRIN"/>
</dbReference>
<dbReference type="InterPro" id="IPR051165">
    <property type="entry name" value="Multifunctional_ANK_Repeat"/>
</dbReference>
<feature type="region of interest" description="Disordered" evidence="4">
    <location>
        <begin position="1"/>
        <end position="57"/>
    </location>
</feature>
<feature type="domain" description="EH" evidence="5">
    <location>
        <begin position="328"/>
        <end position="409"/>
    </location>
</feature>
<feature type="repeat" description="ANK" evidence="3">
    <location>
        <begin position="749"/>
        <end position="781"/>
    </location>
</feature>
<evidence type="ECO:0000256" key="3">
    <source>
        <dbReference type="PROSITE-ProRule" id="PRU00023"/>
    </source>
</evidence>
<evidence type="ECO:0000256" key="1">
    <source>
        <dbReference type="ARBA" id="ARBA00022737"/>
    </source>
</evidence>
<proteinExistence type="predicted"/>
<feature type="repeat" description="ANK" evidence="3">
    <location>
        <begin position="546"/>
        <end position="578"/>
    </location>
</feature>
<evidence type="ECO:0000313" key="8">
    <source>
        <dbReference type="EMBL" id="KAF3201545.1"/>
    </source>
</evidence>
<accession>A0A6G1LSE9</accession>
<reference evidence="9 10" key="1">
    <citation type="submission" date="2019-06" db="EMBL/GenBank/DDBJ databases">
        <authorList>
            <person name="Palmer J.M."/>
        </authorList>
    </citation>
    <scope>NUCLEOTIDE SEQUENCE [LARGE SCALE GENOMIC DNA]</scope>
    <source>
        <strain evidence="8 10">TWF191</strain>
        <strain evidence="7">TWF679</strain>
        <strain evidence="6 9">TWF788</strain>
    </source>
</reference>
<evidence type="ECO:0000313" key="6">
    <source>
        <dbReference type="EMBL" id="KAF3160466.1"/>
    </source>
</evidence>
<evidence type="ECO:0000256" key="4">
    <source>
        <dbReference type="SAM" id="MobiDB-lite"/>
    </source>
</evidence>
<dbReference type="Proteomes" id="UP000614610">
    <property type="component" value="Unassembled WGS sequence"/>
</dbReference>
<evidence type="ECO:0000313" key="10">
    <source>
        <dbReference type="Proteomes" id="UP000483672"/>
    </source>
</evidence>
<comment type="caution">
    <text evidence="6">The sequence shown here is derived from an EMBL/GenBank/DDBJ whole genome shotgun (WGS) entry which is preliminary data.</text>
</comment>
<feature type="compositionally biased region" description="Polar residues" evidence="4">
    <location>
        <begin position="169"/>
        <end position="180"/>
    </location>
</feature>
<evidence type="ECO:0000256" key="2">
    <source>
        <dbReference type="ARBA" id="ARBA00023043"/>
    </source>
</evidence>
<organism evidence="6 9">
    <name type="scientific">Orbilia oligospora</name>
    <name type="common">Nematode-trapping fungus</name>
    <name type="synonym">Arthrobotrys oligospora</name>
    <dbReference type="NCBI Taxonomy" id="2813651"/>
    <lineage>
        <taxon>Eukaryota</taxon>
        <taxon>Fungi</taxon>
        <taxon>Dikarya</taxon>
        <taxon>Ascomycota</taxon>
        <taxon>Pezizomycotina</taxon>
        <taxon>Orbiliomycetes</taxon>
        <taxon>Orbiliales</taxon>
        <taxon>Orbiliaceae</taxon>
        <taxon>Orbilia</taxon>
    </lineage>
</organism>
<dbReference type="PROSITE" id="PS50297">
    <property type="entry name" value="ANK_REP_REGION"/>
    <property type="match status" value="6"/>
</dbReference>
<feature type="region of interest" description="Disordered" evidence="4">
    <location>
        <begin position="219"/>
        <end position="271"/>
    </location>
</feature>
<feature type="compositionally biased region" description="Polar residues" evidence="4">
    <location>
        <begin position="259"/>
        <end position="269"/>
    </location>
</feature>
<dbReference type="InterPro" id="IPR002110">
    <property type="entry name" value="Ankyrin_rpt"/>
</dbReference>
<feature type="repeat" description="ANK" evidence="3">
    <location>
        <begin position="612"/>
        <end position="644"/>
    </location>
</feature>
<feature type="repeat" description="ANK" evidence="3">
    <location>
        <begin position="480"/>
        <end position="512"/>
    </location>
</feature>
<feature type="repeat" description="ANK" evidence="3">
    <location>
        <begin position="579"/>
        <end position="611"/>
    </location>
</feature>
<dbReference type="Proteomes" id="UP000479691">
    <property type="component" value="Unassembled WGS sequence"/>
</dbReference>
<keyword evidence="2 3" id="KW-0040">ANK repeat</keyword>
<dbReference type="InterPro" id="IPR000261">
    <property type="entry name" value="EH_dom"/>
</dbReference>
<gene>
    <name evidence="8" type="ORF">TWF191_003264</name>
    <name evidence="7" type="ORF">TWF679_003462</name>
    <name evidence="6" type="ORF">TWF788_003109</name>
</gene>
<dbReference type="Pfam" id="PF12763">
    <property type="entry name" value="EH"/>
    <property type="match status" value="1"/>
</dbReference>
<dbReference type="Pfam" id="PF00023">
    <property type="entry name" value="Ank"/>
    <property type="match status" value="1"/>
</dbReference>
<dbReference type="EMBL" id="JAABOE010000164">
    <property type="protein sequence ID" value="KAF3160466.1"/>
    <property type="molecule type" value="Genomic_DNA"/>
</dbReference>
<dbReference type="PROSITE" id="PS50088">
    <property type="entry name" value="ANK_REPEAT"/>
    <property type="match status" value="7"/>
</dbReference>
<feature type="region of interest" description="Disordered" evidence="4">
    <location>
        <begin position="98"/>
        <end position="118"/>
    </location>
</feature>
<dbReference type="InterPro" id="IPR036770">
    <property type="entry name" value="Ankyrin_rpt-contain_sf"/>
</dbReference>
<name>A0A6G1LSE9_ORBOL</name>
<dbReference type="SUPFAM" id="SSF48403">
    <property type="entry name" value="Ankyrin repeat"/>
    <property type="match status" value="1"/>
</dbReference>
<feature type="compositionally biased region" description="Polar residues" evidence="4">
    <location>
        <begin position="143"/>
        <end position="160"/>
    </location>
</feature>
<dbReference type="EMBL" id="WIPF01000179">
    <property type="protein sequence ID" value="KAF3201545.1"/>
    <property type="molecule type" value="Genomic_DNA"/>
</dbReference>
<keyword evidence="1" id="KW-0677">Repeat</keyword>
<dbReference type="PANTHER" id="PTHR24123">
    <property type="entry name" value="ANKYRIN REPEAT-CONTAINING"/>
    <property type="match status" value="1"/>
</dbReference>
<dbReference type="SMART" id="SM00248">
    <property type="entry name" value="ANK"/>
    <property type="match status" value="9"/>
</dbReference>
<feature type="compositionally biased region" description="Basic and acidic residues" evidence="4">
    <location>
        <begin position="47"/>
        <end position="57"/>
    </location>
</feature>
<dbReference type="Proteomes" id="UP000483672">
    <property type="component" value="Unassembled WGS sequence"/>
</dbReference>
<dbReference type="Gene3D" id="1.25.40.20">
    <property type="entry name" value="Ankyrin repeat-containing domain"/>
    <property type="match status" value="4"/>
</dbReference>
<evidence type="ECO:0000259" key="5">
    <source>
        <dbReference type="Pfam" id="PF12763"/>
    </source>
</evidence>
<feature type="compositionally biased region" description="Polar residues" evidence="4">
    <location>
        <begin position="1"/>
        <end position="17"/>
    </location>
</feature>
<feature type="repeat" description="ANK" evidence="3">
    <location>
        <begin position="513"/>
        <end position="545"/>
    </location>
</feature>
<dbReference type="Pfam" id="PF12796">
    <property type="entry name" value="Ank_2"/>
    <property type="match status" value="3"/>
</dbReference>
<sequence>MDNLNSRSYIVTRQNYQPDRVKPQQQQRRRRTSFSRRSISPGKDRKKFVDSKHETHEDYAAAPAHAAELDGTPLAIDTQKVMMTAELESIIPRKLSRIIGRHSKRSSPTTPKSPEIKVTEPRLFPKDYEASHIEDHGNLKIYRTNSSSGELKPPSQNQSGEAKARKMSSETYRSSATTITPNYVHEIQEPDSPTLPPIMPNPKLIASTPRHILGIVTHPLPGPSSPGGSALPVLHSDRGHPGSPPLSASVGLGRRKSSRTPSSALTASPNPFLMRDLPDSLRDLVLDQGLIVRLKDGKRIEMAADDVQCAKQILNAWNIYEGNLGGGISHEKAYLCMLNSKLPKDQLAEIWDSCQTINDPPMPLRVNHSLFPEEFIVAIHMIQQMSRLDMSTLQHNLTAKSPLMSQRKAITSSVLINGNAVPCPNDPENIIKLFGGREGVIPPQNVLDRSLYIASSKGFRAAAVTFLDWRANIDALNTASNRRALHAACENGHEDVVRILLQRGASVNVRDEDGKTPLHLAAADGGEGITRMLIQSGADLNAIDDEGDLPLHVAAAYGSANIVPLFLRARVKIDTPGSGGRTPLMKAVMGGHKTTVRCLLDEGAHVNHRDDMGWSAVHWAVRKGNETLTRILLEEGANIHERTADEQNAICLAVHHDMKSLVRFLVENGAAINGYGGNGMAPIHLAAMMGKEGILSVLLELGALVNNYTKGSAINSQTALMVAIIQQHEGIVRILLNHSHINLEAEDRNRSTALHYAVQKANIPIVKMVLDKNPRLEDMNIDGKTPIDLAKDKEVKDLLKAAAKIAKLPRKFSI</sequence>
<dbReference type="PANTHER" id="PTHR24123:SF33">
    <property type="entry name" value="PROTEIN HOS4"/>
    <property type="match status" value="1"/>
</dbReference>